<feature type="compositionally biased region" description="Low complexity" evidence="1">
    <location>
        <begin position="767"/>
        <end position="796"/>
    </location>
</feature>
<organism evidence="2 3">
    <name type="scientific">Kitasatospora cheerisanensis KCTC 2395</name>
    <dbReference type="NCBI Taxonomy" id="1348663"/>
    <lineage>
        <taxon>Bacteria</taxon>
        <taxon>Bacillati</taxon>
        <taxon>Actinomycetota</taxon>
        <taxon>Actinomycetes</taxon>
        <taxon>Kitasatosporales</taxon>
        <taxon>Streptomycetaceae</taxon>
        <taxon>Kitasatospora</taxon>
    </lineage>
</organism>
<dbReference type="eggNOG" id="ENOG502Z8CB">
    <property type="taxonomic scope" value="Bacteria"/>
</dbReference>
<dbReference type="PATRIC" id="fig|1348663.4.peg.2757"/>
<reference evidence="2 3" key="1">
    <citation type="submission" date="2014-05" db="EMBL/GenBank/DDBJ databases">
        <title>Draft Genome Sequence of Kitasatospora cheerisanensis KCTC 2395.</title>
        <authorList>
            <person name="Nam D.H."/>
        </authorList>
    </citation>
    <scope>NUCLEOTIDE SEQUENCE [LARGE SCALE GENOMIC DNA]</scope>
    <source>
        <strain evidence="2 3">KCTC 2395</strain>
    </source>
</reference>
<feature type="compositionally biased region" description="Gly residues" evidence="1">
    <location>
        <begin position="757"/>
        <end position="766"/>
    </location>
</feature>
<keyword evidence="3" id="KW-1185">Reference proteome</keyword>
<feature type="region of interest" description="Disordered" evidence="1">
    <location>
        <begin position="368"/>
        <end position="417"/>
    </location>
</feature>
<evidence type="ECO:0000313" key="2">
    <source>
        <dbReference type="EMBL" id="KDN85282.1"/>
    </source>
</evidence>
<dbReference type="EMBL" id="JNBY01000085">
    <property type="protein sequence ID" value="KDN85282.1"/>
    <property type="molecule type" value="Genomic_DNA"/>
</dbReference>
<name>A0A066YVP1_9ACTN</name>
<feature type="compositionally biased region" description="Gly residues" evidence="1">
    <location>
        <begin position="719"/>
        <end position="749"/>
    </location>
</feature>
<feature type="compositionally biased region" description="Low complexity" evidence="1">
    <location>
        <begin position="652"/>
        <end position="661"/>
    </location>
</feature>
<proteinExistence type="predicted"/>
<feature type="compositionally biased region" description="Gly residues" evidence="1">
    <location>
        <begin position="626"/>
        <end position="651"/>
    </location>
</feature>
<gene>
    <name evidence="2" type="ORF">KCH_28630</name>
</gene>
<dbReference type="Proteomes" id="UP000027178">
    <property type="component" value="Unassembled WGS sequence"/>
</dbReference>
<evidence type="ECO:0008006" key="4">
    <source>
        <dbReference type="Google" id="ProtNLM"/>
    </source>
</evidence>
<feature type="compositionally biased region" description="Low complexity" evidence="1">
    <location>
        <begin position="677"/>
        <end position="687"/>
    </location>
</feature>
<feature type="compositionally biased region" description="Gly residues" evidence="1">
    <location>
        <begin position="797"/>
        <end position="841"/>
    </location>
</feature>
<sequence length="888" mass="83905">MDKTALAQRLGRPAPFGQSPFAIRRGLQFESRLKRDGYAVLLEPLRRMLGVPEEEVASLGVPDLLPSQSPAVRTERTLAALAEACADPVAWTLLDRPMLRLDVAGSPAYLEPDGLVVHGGRCTVVEIKSFPVLDGSADPAKVGAAARQAAVYVLALQEAAARLAGREPSADPYAVQELPGAPELTVLLVCPKDFSNRPVAVPVDVRRELSTTRRQLSRMTRVEQLLAALPEGVTFDLARDDSGAPTRPVEELTEAVAAVPAAYGPECISTCELGFHCRAQARCSGAVEQLGRGVRGELGSLRTVEAALAAAERGAAESLEPSLLAELGLDEASERLAYAARLRAEALAVGACGESAVHAGAAGGGARAARGAAGDGAAPPPVGASDGAGAVGGGGRGGRAAGGAAGHRPGGAAAAPGAAAAEPHAAFGLPGGGGGGRGAVPGVVRRAGGAAGGFGEGPGERREGAGGAGVVRGRAAADRAERGGGVAPGAAGPLHPVPPHGGGPGSGRVPGADPGPAAGAVVDASDGPGAGAGFVDAAGDDGPAGAALGDGAVESGGPAPGGPAGLAPSAARSGAGRDGCGGGGVGGVGARRGGPAGLSAGRSGDGSDLRREGAGPGDPAARRGGRGVGAGRGGAGRGGVAPGGGAGGAGPGRAVPGAAGGDAADLARRVAGRRPAARAAGGWSSAGPLGGRPLVVHHAPGPGGGGRAAAAAPGRRGDGGPQAGAAGAGAGEAGDPGGVGRSAGDGGAPARGRGVRGRGGGRGAGVVRGPFAEAASAAGGAHGGPSARRSGPRGVPGARGAGAAGGDRLGGAGRGGGAAAVGDGPAEGSGAGQCAGGGQRGGVHAVRADGSSVGAAAGSGGHSVDARRPAAGRRGFIGRYGRVGMTCG</sequence>
<feature type="compositionally biased region" description="Low complexity" evidence="1">
    <location>
        <begin position="368"/>
        <end position="388"/>
    </location>
</feature>
<dbReference type="HOGENOM" id="CLU_324859_0_0_11"/>
<feature type="compositionally biased region" description="Low complexity" evidence="1">
    <location>
        <begin position="565"/>
        <end position="574"/>
    </location>
</feature>
<feature type="region of interest" description="Disordered" evidence="1">
    <location>
        <begin position="677"/>
        <end position="845"/>
    </location>
</feature>
<feature type="compositionally biased region" description="Low complexity" evidence="1">
    <location>
        <begin position="509"/>
        <end position="557"/>
    </location>
</feature>
<evidence type="ECO:0000256" key="1">
    <source>
        <dbReference type="SAM" id="MobiDB-lite"/>
    </source>
</evidence>
<evidence type="ECO:0000313" key="3">
    <source>
        <dbReference type="Proteomes" id="UP000027178"/>
    </source>
</evidence>
<accession>A0A066YVP1</accession>
<protein>
    <recommendedName>
        <fullName evidence="4">Secreted protein</fullName>
    </recommendedName>
</protein>
<dbReference type="AlphaFoldDB" id="A0A066YVP1"/>
<feature type="compositionally biased region" description="Gly residues" evidence="1">
    <location>
        <begin position="576"/>
        <end position="596"/>
    </location>
</feature>
<comment type="caution">
    <text evidence="2">The sequence shown here is derived from an EMBL/GenBank/DDBJ whole genome shotgun (WGS) entry which is preliminary data.</text>
</comment>
<feature type="compositionally biased region" description="Gly residues" evidence="1">
    <location>
        <begin position="389"/>
        <end position="409"/>
    </location>
</feature>
<feature type="region of interest" description="Disordered" evidence="1">
    <location>
        <begin position="450"/>
        <end position="661"/>
    </location>
</feature>